<dbReference type="PROSITE" id="PS51186">
    <property type="entry name" value="GNAT"/>
    <property type="match status" value="1"/>
</dbReference>
<evidence type="ECO:0000313" key="3">
    <source>
        <dbReference type="Proteomes" id="UP000558113"/>
    </source>
</evidence>
<dbReference type="EMBL" id="JAAAMU010000020">
    <property type="protein sequence ID" value="NBC72539.1"/>
    <property type="molecule type" value="Genomic_DNA"/>
</dbReference>
<dbReference type="GO" id="GO:0016747">
    <property type="term" value="F:acyltransferase activity, transferring groups other than amino-acyl groups"/>
    <property type="evidence" value="ECO:0007669"/>
    <property type="project" value="InterPro"/>
</dbReference>
<dbReference type="RefSeq" id="WP_161703634.1">
    <property type="nucleotide sequence ID" value="NZ_JAAAMU010000020.1"/>
</dbReference>
<organism evidence="2 3">
    <name type="scientific">Paenibacillus sacheonensis</name>
    <dbReference type="NCBI Taxonomy" id="742054"/>
    <lineage>
        <taxon>Bacteria</taxon>
        <taxon>Bacillati</taxon>
        <taxon>Bacillota</taxon>
        <taxon>Bacilli</taxon>
        <taxon>Bacillales</taxon>
        <taxon>Paenibacillaceae</taxon>
        <taxon>Paenibacillus</taxon>
    </lineage>
</organism>
<keyword evidence="3" id="KW-1185">Reference proteome</keyword>
<dbReference type="InterPro" id="IPR000182">
    <property type="entry name" value="GNAT_dom"/>
</dbReference>
<dbReference type="SUPFAM" id="SSF55729">
    <property type="entry name" value="Acyl-CoA N-acyltransferases (Nat)"/>
    <property type="match status" value="1"/>
</dbReference>
<evidence type="ECO:0000313" key="2">
    <source>
        <dbReference type="EMBL" id="NBC72539.1"/>
    </source>
</evidence>
<sequence length="144" mass="17059">MSDIRIHACTGEDVHVLALLNKQLIEDEKHDNPMSIEQLQDRMRQFMEIGYAAYTFVEDERLRGYALVDHRRDPLYVRQFFICRDSRRNGYGRLAFAKLLAYLDSPHIDIEVLRGNESGYAFWKSLGFQERSVYMRLELPQELQ</sequence>
<reference evidence="2 3" key="1">
    <citation type="submission" date="2020-01" db="EMBL/GenBank/DDBJ databases">
        <title>Paenibacillus soybeanensis sp. nov. isolated from the nodules of soybean (Glycine max(L.) Merr).</title>
        <authorList>
            <person name="Wang H."/>
        </authorList>
    </citation>
    <scope>NUCLEOTIDE SEQUENCE [LARGE SCALE GENOMIC DNA]</scope>
    <source>
        <strain evidence="2 3">DSM 23054</strain>
    </source>
</reference>
<feature type="domain" description="N-acetyltransferase" evidence="1">
    <location>
        <begin position="4"/>
        <end position="144"/>
    </location>
</feature>
<gene>
    <name evidence="2" type="ORF">GT003_26380</name>
</gene>
<evidence type="ECO:0000259" key="1">
    <source>
        <dbReference type="PROSITE" id="PS51186"/>
    </source>
</evidence>
<dbReference type="AlphaFoldDB" id="A0A7X4YW48"/>
<comment type="caution">
    <text evidence="2">The sequence shown here is derived from an EMBL/GenBank/DDBJ whole genome shotgun (WGS) entry which is preliminary data.</text>
</comment>
<accession>A0A7X4YW48</accession>
<dbReference type="Pfam" id="PF00583">
    <property type="entry name" value="Acetyltransf_1"/>
    <property type="match status" value="1"/>
</dbReference>
<proteinExistence type="predicted"/>
<dbReference type="InterPro" id="IPR016181">
    <property type="entry name" value="Acyl_CoA_acyltransferase"/>
</dbReference>
<dbReference type="OrthoDB" id="1902415at2"/>
<dbReference type="Gene3D" id="3.40.630.30">
    <property type="match status" value="1"/>
</dbReference>
<protein>
    <submittedName>
        <fullName evidence="2">GNAT family N-acetyltransferase</fullName>
    </submittedName>
</protein>
<name>A0A7X4YW48_9BACL</name>
<keyword evidence="2" id="KW-0808">Transferase</keyword>
<dbReference type="Proteomes" id="UP000558113">
    <property type="component" value="Unassembled WGS sequence"/>
</dbReference>